<name>A0A2H0MPN5_9BACT</name>
<proteinExistence type="predicted"/>
<evidence type="ECO:0000256" key="1">
    <source>
        <dbReference type="SAM" id="Phobius"/>
    </source>
</evidence>
<gene>
    <name evidence="2" type="ORF">COV64_00210</name>
</gene>
<dbReference type="EMBL" id="PCWI01000005">
    <property type="protein sequence ID" value="PIQ98637.1"/>
    <property type="molecule type" value="Genomic_DNA"/>
</dbReference>
<feature type="transmembrane region" description="Helical" evidence="1">
    <location>
        <begin position="15"/>
        <end position="37"/>
    </location>
</feature>
<evidence type="ECO:0000313" key="3">
    <source>
        <dbReference type="Proteomes" id="UP000229381"/>
    </source>
</evidence>
<feature type="non-terminal residue" evidence="2">
    <location>
        <position position="1"/>
    </location>
</feature>
<keyword evidence="1" id="KW-0472">Membrane</keyword>
<keyword evidence="1" id="KW-1133">Transmembrane helix</keyword>
<evidence type="ECO:0000313" key="2">
    <source>
        <dbReference type="EMBL" id="PIQ98637.1"/>
    </source>
</evidence>
<protein>
    <submittedName>
        <fullName evidence="2">Multidrug ABC transporter substrate-binding protein</fullName>
    </submittedName>
</protein>
<reference evidence="2 3" key="1">
    <citation type="submission" date="2017-09" db="EMBL/GenBank/DDBJ databases">
        <title>Depth-based differentiation of microbial function through sediment-hosted aquifers and enrichment of novel symbionts in the deep terrestrial subsurface.</title>
        <authorList>
            <person name="Probst A.J."/>
            <person name="Ladd B."/>
            <person name="Jarett J.K."/>
            <person name="Geller-Mcgrath D.E."/>
            <person name="Sieber C.M."/>
            <person name="Emerson J.B."/>
            <person name="Anantharaman K."/>
            <person name="Thomas B.C."/>
            <person name="Malmstrom R."/>
            <person name="Stieglmeier M."/>
            <person name="Klingl A."/>
            <person name="Woyke T."/>
            <person name="Ryan C.M."/>
            <person name="Banfield J.F."/>
        </authorList>
    </citation>
    <scope>NUCLEOTIDE SEQUENCE [LARGE SCALE GENOMIC DNA]</scope>
    <source>
        <strain evidence="2">CG11_big_fil_rev_8_21_14_0_20_39_9</strain>
    </source>
</reference>
<comment type="caution">
    <text evidence="2">The sequence shown here is derived from an EMBL/GenBank/DDBJ whole genome shotgun (WGS) entry which is preliminary data.</text>
</comment>
<sequence>AAYAIMLFTGTAVKISLFSIILAFGVAAGIGIGFGYWPAQKAAKLNPIEALRYE</sequence>
<dbReference type="AlphaFoldDB" id="A0A2H0MPN5"/>
<organism evidence="2 3">
    <name type="scientific">Candidatus Nealsonbacteria bacterium CG11_big_fil_rev_8_21_14_0_20_39_9</name>
    <dbReference type="NCBI Taxonomy" id="1974715"/>
    <lineage>
        <taxon>Bacteria</taxon>
        <taxon>Candidatus Nealsoniibacteriota</taxon>
    </lineage>
</organism>
<accession>A0A2H0MPN5</accession>
<keyword evidence="1" id="KW-0812">Transmembrane</keyword>
<dbReference type="Proteomes" id="UP000229381">
    <property type="component" value="Unassembled WGS sequence"/>
</dbReference>